<feature type="transmembrane region" description="Helical" evidence="1">
    <location>
        <begin position="116"/>
        <end position="138"/>
    </location>
</feature>
<feature type="transmembrane region" description="Helical" evidence="1">
    <location>
        <begin position="76"/>
        <end position="109"/>
    </location>
</feature>
<protein>
    <submittedName>
        <fullName evidence="3">Tripartite tricarboxylate transporter TctB family protein</fullName>
    </submittedName>
</protein>
<reference evidence="3" key="1">
    <citation type="submission" date="2018-02" db="EMBL/GenBank/DDBJ databases">
        <authorList>
            <person name="Kim S.-K."/>
            <person name="Jung H.-I."/>
            <person name="Lee S.-W."/>
        </authorList>
    </citation>
    <scope>NUCLEOTIDE SEQUENCE</scope>
    <source>
        <strain evidence="3">SK3146</strain>
    </source>
</reference>
<dbReference type="Proteomes" id="UP001057134">
    <property type="component" value="Chromosome"/>
</dbReference>
<keyword evidence="1" id="KW-0812">Transmembrane</keyword>
<proteinExistence type="predicted"/>
<feature type="transmembrane region" description="Helical" evidence="1">
    <location>
        <begin position="6"/>
        <end position="26"/>
    </location>
</feature>
<gene>
    <name evidence="3" type="ORF">SK3146_00418</name>
</gene>
<feature type="transmembrane region" description="Helical" evidence="1">
    <location>
        <begin position="38"/>
        <end position="56"/>
    </location>
</feature>
<dbReference type="InterPro" id="IPR009936">
    <property type="entry name" value="DUF1468"/>
</dbReference>
<dbReference type="RefSeq" id="WP_249863506.1">
    <property type="nucleotide sequence ID" value="NZ_CP027059.1"/>
</dbReference>
<keyword evidence="4" id="KW-1185">Reference proteome</keyword>
<keyword evidence="1" id="KW-0472">Membrane</keyword>
<dbReference type="EMBL" id="CP027059">
    <property type="protein sequence ID" value="UQZ81262.1"/>
    <property type="molecule type" value="Genomic_DNA"/>
</dbReference>
<dbReference type="Pfam" id="PF07331">
    <property type="entry name" value="TctB"/>
    <property type="match status" value="1"/>
</dbReference>
<evidence type="ECO:0000313" key="4">
    <source>
        <dbReference type="Proteomes" id="UP001057134"/>
    </source>
</evidence>
<organism evidence="3 4">
    <name type="scientific">Paenibacillus konkukensis</name>
    <dbReference type="NCBI Taxonomy" id="2020716"/>
    <lineage>
        <taxon>Bacteria</taxon>
        <taxon>Bacillati</taxon>
        <taxon>Bacillota</taxon>
        <taxon>Bacilli</taxon>
        <taxon>Bacillales</taxon>
        <taxon>Paenibacillaceae</taxon>
        <taxon>Paenibacillus</taxon>
    </lineage>
</organism>
<evidence type="ECO:0000259" key="2">
    <source>
        <dbReference type="Pfam" id="PF07331"/>
    </source>
</evidence>
<accession>A0ABY4RIJ9</accession>
<evidence type="ECO:0000256" key="1">
    <source>
        <dbReference type="SAM" id="Phobius"/>
    </source>
</evidence>
<sequence length="149" mass="16075">MNNAGVWAGLLLLGFGGILFWQSLTLEYSTALGPGPGFLPLWLSGSLMLVSLLYIGESLKKEAIRLHALLPRGRALGNIGCAIGALIVFMLIVSFTGFVIAATALLFIVLAREFRWHWALCISGGISVAVFVIFQTLLDVPLPVNDFGW</sequence>
<reference evidence="3" key="2">
    <citation type="journal article" date="2021" name="J Anim Sci Technol">
        <title>Complete genome sequence of Paenibacillus konkukensis sp. nov. SK3146 as a potential probiotic strain.</title>
        <authorList>
            <person name="Jung H.I."/>
            <person name="Park S."/>
            <person name="Niu K.M."/>
            <person name="Lee S.W."/>
            <person name="Kothari D."/>
            <person name="Yi K.J."/>
            <person name="Kim S.K."/>
        </authorList>
    </citation>
    <scope>NUCLEOTIDE SEQUENCE</scope>
    <source>
        <strain evidence="3">SK3146</strain>
    </source>
</reference>
<evidence type="ECO:0000313" key="3">
    <source>
        <dbReference type="EMBL" id="UQZ81262.1"/>
    </source>
</evidence>
<keyword evidence="1" id="KW-1133">Transmembrane helix</keyword>
<name>A0ABY4RIJ9_9BACL</name>
<feature type="domain" description="DUF1468" evidence="2">
    <location>
        <begin position="7"/>
        <end position="143"/>
    </location>
</feature>